<name>A0A0W8D0X9_PHYNI</name>
<evidence type="ECO:0000313" key="4">
    <source>
        <dbReference type="Proteomes" id="UP000054636"/>
    </source>
</evidence>
<protein>
    <submittedName>
        <fullName evidence="3">Nuclear transcription factor Y subunit B</fullName>
    </submittedName>
</protein>
<evidence type="ECO:0000256" key="1">
    <source>
        <dbReference type="SAM" id="Coils"/>
    </source>
</evidence>
<reference evidence="3 4" key="1">
    <citation type="submission" date="2015-11" db="EMBL/GenBank/DDBJ databases">
        <title>Genomes and virulence difference between two physiological races of Phytophthora nicotianae.</title>
        <authorList>
            <person name="Liu H."/>
            <person name="Ma X."/>
            <person name="Yu H."/>
            <person name="Fang D."/>
            <person name="Li Y."/>
            <person name="Wang X."/>
            <person name="Wang W."/>
            <person name="Dong Y."/>
            <person name="Xiao B."/>
        </authorList>
    </citation>
    <scope>NUCLEOTIDE SEQUENCE [LARGE SCALE GENOMIC DNA]</scope>
    <source>
        <strain evidence="4">race 1</strain>
    </source>
</reference>
<keyword evidence="1" id="KW-0175">Coiled coil</keyword>
<evidence type="ECO:0000256" key="2">
    <source>
        <dbReference type="SAM" id="MobiDB-lite"/>
    </source>
</evidence>
<organism evidence="3 4">
    <name type="scientific">Phytophthora nicotianae</name>
    <name type="common">Potato buckeye rot agent</name>
    <name type="synonym">Phytophthora parasitica</name>
    <dbReference type="NCBI Taxonomy" id="4792"/>
    <lineage>
        <taxon>Eukaryota</taxon>
        <taxon>Sar</taxon>
        <taxon>Stramenopiles</taxon>
        <taxon>Oomycota</taxon>
        <taxon>Peronosporomycetes</taxon>
        <taxon>Peronosporales</taxon>
        <taxon>Peronosporaceae</taxon>
        <taxon>Phytophthora</taxon>
    </lineage>
</organism>
<proteinExistence type="predicted"/>
<comment type="caution">
    <text evidence="3">The sequence shown here is derived from an EMBL/GenBank/DDBJ whole genome shotgun (WGS) entry which is preliminary data.</text>
</comment>
<feature type="coiled-coil region" evidence="1">
    <location>
        <begin position="21"/>
        <end position="76"/>
    </location>
</feature>
<dbReference type="AlphaFoldDB" id="A0A0W8D0X9"/>
<evidence type="ECO:0000313" key="3">
    <source>
        <dbReference type="EMBL" id="KUF90023.1"/>
    </source>
</evidence>
<accession>A0A0W8D0X9</accession>
<dbReference type="EMBL" id="LNFP01000718">
    <property type="protein sequence ID" value="KUF90023.1"/>
    <property type="molecule type" value="Genomic_DNA"/>
</dbReference>
<feature type="compositionally biased region" description="Basic and acidic residues" evidence="2">
    <location>
        <begin position="204"/>
        <end position="216"/>
    </location>
</feature>
<feature type="region of interest" description="Disordered" evidence="2">
    <location>
        <begin position="203"/>
        <end position="229"/>
    </location>
</feature>
<sequence length="229" mass="26072">MWWKLRASKMEAHVRSAMLRNDTFEDTIRQLEMGMSNVKQELASRLSLEAQLVSQLAALKSELATTKDQAASLAEKYQLASTELEKRQGEASTRGDETQRARMAMQRKTELLSQQKAKVSSLQQELEQASKKLERLATAEKQAALLQQKAKEHTQQLLHARQCYERCREDNVQLSIHLEKMKERHASIVARLKAARAENANLRTELKNSAKGDAKETASSNNQREIKQN</sequence>
<dbReference type="Proteomes" id="UP000054636">
    <property type="component" value="Unassembled WGS sequence"/>
</dbReference>
<gene>
    <name evidence="3" type="ORF">AM588_10006498</name>
</gene>